<evidence type="ECO:0000256" key="1">
    <source>
        <dbReference type="SAM" id="Coils"/>
    </source>
</evidence>
<evidence type="ECO:0000313" key="3">
    <source>
        <dbReference type="EMBL" id="SMQ51344.1"/>
    </source>
</evidence>
<feature type="region of interest" description="Disordered" evidence="2">
    <location>
        <begin position="326"/>
        <end position="394"/>
    </location>
</feature>
<proteinExistence type="predicted"/>
<evidence type="ECO:0000313" key="4">
    <source>
        <dbReference type="Proteomes" id="UP000215127"/>
    </source>
</evidence>
<keyword evidence="1" id="KW-0175">Coiled coil</keyword>
<dbReference type="Proteomes" id="UP000215127">
    <property type="component" value="Chromosome 5"/>
</dbReference>
<sequence length="561" mass="61680">MTFTISSKETVDGTVEAAVNYEVSGVLLSFTLAEVNDTIEQAISDAANEWQRQGNAPPQELTDLHEHVEALQCIWEDRVRDTQDLESSKINDLNDTIRENELDLKRLRRQLKEREDDLVAARAQRASVDEFNTILSHLRPAVTKFETTVDGAQTATDHLKKLGDSTHRIKQHLDTACTQFVDSSKDACSRMSALVNDATFFKSTVDSATIDMASLGQGVESLKIKCEGVKDQTISLFGKLQENASSAFSEYTNAAAAIRQSASGFTTTCDTATRDLKILSTDSSQLSREMHTAKSEVSVLPNLAKRTTTAMTQCSNTMETFVRPHEPFDFQTPFPSTQVRTPSLSAGLSAKRSFRTPSSTPSDDNSFSPVPGSLADRSMGGSQSSLGAANGAKRKAVDHEIIELDSDPETKKKIKPARPEVARIEPFLQEVFAQDGAEKILFKDFSPNLTVHVKDAIHNLHNAKAQSAGWPFFLKAGKARNNFCLVSRCRSEKSEWDNYKEGVPTQACPSCVKAKRVCVLSTSYPKGSGHTSFMMLLPLAEQDRQEGSTVKELGFYVKTSV</sequence>
<reference evidence="3 4" key="1">
    <citation type="submission" date="2016-06" db="EMBL/GenBank/DDBJ databases">
        <authorList>
            <person name="Kjaerup R.B."/>
            <person name="Dalgaard T.S."/>
            <person name="Juul-Madsen H.R."/>
        </authorList>
    </citation>
    <scope>NUCLEOTIDE SEQUENCE [LARGE SCALE GENOMIC DNA]</scope>
</reference>
<gene>
    <name evidence="3" type="ORF">ZT3D7_G6497</name>
</gene>
<evidence type="ECO:0000256" key="2">
    <source>
        <dbReference type="SAM" id="MobiDB-lite"/>
    </source>
</evidence>
<feature type="coiled-coil region" evidence="1">
    <location>
        <begin position="90"/>
        <end position="124"/>
    </location>
</feature>
<name>A0A1X7RV55_ZYMT9</name>
<keyword evidence="4" id="KW-1185">Reference proteome</keyword>
<protein>
    <submittedName>
        <fullName evidence="3">Uncharacterized protein</fullName>
    </submittedName>
</protein>
<feature type="compositionally biased region" description="Polar residues" evidence="2">
    <location>
        <begin position="355"/>
        <end position="368"/>
    </location>
</feature>
<accession>A0A1X7RV55</accession>
<feature type="compositionally biased region" description="Polar residues" evidence="2">
    <location>
        <begin position="333"/>
        <end position="346"/>
    </location>
</feature>
<dbReference type="AlphaFoldDB" id="A0A1X7RV55"/>
<dbReference type="EMBL" id="LT853696">
    <property type="protein sequence ID" value="SMQ51344.1"/>
    <property type="molecule type" value="Genomic_DNA"/>
</dbReference>
<organism evidence="3 4">
    <name type="scientific">Zymoseptoria tritici (strain ST99CH_3D7)</name>
    <dbReference type="NCBI Taxonomy" id="1276538"/>
    <lineage>
        <taxon>Eukaryota</taxon>
        <taxon>Fungi</taxon>
        <taxon>Dikarya</taxon>
        <taxon>Ascomycota</taxon>
        <taxon>Pezizomycotina</taxon>
        <taxon>Dothideomycetes</taxon>
        <taxon>Dothideomycetidae</taxon>
        <taxon>Mycosphaerellales</taxon>
        <taxon>Mycosphaerellaceae</taxon>
        <taxon>Zymoseptoria</taxon>
    </lineage>
</organism>